<dbReference type="CDD" id="cd05403">
    <property type="entry name" value="NT_KNTase_like"/>
    <property type="match status" value="1"/>
</dbReference>
<keyword evidence="3" id="KW-1185">Reference proteome</keyword>
<dbReference type="Pfam" id="PF18765">
    <property type="entry name" value="Polbeta"/>
    <property type="match status" value="1"/>
</dbReference>
<proteinExistence type="predicted"/>
<dbReference type="PANTHER" id="PTHR43852">
    <property type="entry name" value="NUCLEOTIDYLTRANSFERASE"/>
    <property type="match status" value="1"/>
</dbReference>
<evidence type="ECO:0000313" key="3">
    <source>
        <dbReference type="Proteomes" id="UP000182350"/>
    </source>
</evidence>
<dbReference type="PANTHER" id="PTHR43852:SF3">
    <property type="entry name" value="NUCLEOTIDYLTRANSFERASE"/>
    <property type="match status" value="1"/>
</dbReference>
<gene>
    <name evidence="2" type="ORF">SAMN02745752_01026</name>
</gene>
<sequence>MNLQIGLEPHQLQMVLQCFANHPEIEQAMVYGSRAKGNYHQRSDLDLALKGQLNRHQLAQIKLELEDTNLPISIDLLNYQELTNPLLKEHIDRVGITIYSTKECQ</sequence>
<dbReference type="InterPro" id="IPR041633">
    <property type="entry name" value="Polbeta"/>
</dbReference>
<evidence type="ECO:0000313" key="2">
    <source>
        <dbReference type="EMBL" id="SFX25236.1"/>
    </source>
</evidence>
<name>A0A1K1VKM4_9GAMM</name>
<protein>
    <submittedName>
        <fullName evidence="2">Predicted nucleotidyltransferase</fullName>
    </submittedName>
</protein>
<dbReference type="EMBL" id="FPJW01000002">
    <property type="protein sequence ID" value="SFX25236.1"/>
    <property type="molecule type" value="Genomic_DNA"/>
</dbReference>
<dbReference type="AlphaFoldDB" id="A0A1K1VKM4"/>
<reference evidence="2 3" key="1">
    <citation type="submission" date="2016-11" db="EMBL/GenBank/DDBJ databases">
        <authorList>
            <person name="Jaros S."/>
            <person name="Januszkiewicz K."/>
            <person name="Wedrychowicz H."/>
        </authorList>
    </citation>
    <scope>NUCLEOTIDE SEQUENCE [LARGE SCALE GENOMIC DNA]</scope>
    <source>
        <strain evidence="2 3">DSM 21637</strain>
    </source>
</reference>
<dbReference type="SUPFAM" id="SSF81301">
    <property type="entry name" value="Nucleotidyltransferase"/>
    <property type="match status" value="1"/>
</dbReference>
<dbReference type="GO" id="GO:0016740">
    <property type="term" value="F:transferase activity"/>
    <property type="evidence" value="ECO:0007669"/>
    <property type="project" value="UniProtKB-KW"/>
</dbReference>
<organism evidence="2 3">
    <name type="scientific">Marinospirillum alkaliphilum DSM 21637</name>
    <dbReference type="NCBI Taxonomy" id="1122209"/>
    <lineage>
        <taxon>Bacteria</taxon>
        <taxon>Pseudomonadati</taxon>
        <taxon>Pseudomonadota</taxon>
        <taxon>Gammaproteobacteria</taxon>
        <taxon>Oceanospirillales</taxon>
        <taxon>Oceanospirillaceae</taxon>
        <taxon>Marinospirillum</taxon>
    </lineage>
</organism>
<dbReference type="RefSeq" id="WP_072325241.1">
    <property type="nucleotide sequence ID" value="NZ_FPJW01000002.1"/>
</dbReference>
<dbReference type="InterPro" id="IPR052930">
    <property type="entry name" value="TA_antitoxin_MntA"/>
</dbReference>
<dbReference type="InterPro" id="IPR043519">
    <property type="entry name" value="NT_sf"/>
</dbReference>
<keyword evidence="2" id="KW-0808">Transferase</keyword>
<dbReference type="Proteomes" id="UP000182350">
    <property type="component" value="Unassembled WGS sequence"/>
</dbReference>
<evidence type="ECO:0000259" key="1">
    <source>
        <dbReference type="Pfam" id="PF18765"/>
    </source>
</evidence>
<dbReference type="Gene3D" id="3.30.460.10">
    <property type="entry name" value="Beta Polymerase, domain 2"/>
    <property type="match status" value="1"/>
</dbReference>
<feature type="domain" description="Polymerase beta nucleotidyltransferase" evidence="1">
    <location>
        <begin position="17"/>
        <end position="103"/>
    </location>
</feature>
<accession>A0A1K1VKM4</accession>
<dbReference type="STRING" id="1122209.SAMN02745752_01026"/>